<dbReference type="InterPro" id="IPR014347">
    <property type="entry name" value="Tautomerase/MIF_sf"/>
</dbReference>
<evidence type="ECO:0000313" key="3">
    <source>
        <dbReference type="EMBL" id="KAF2165923.1"/>
    </source>
</evidence>
<feature type="region of interest" description="Disordered" evidence="1">
    <location>
        <begin position="168"/>
        <end position="191"/>
    </location>
</feature>
<dbReference type="OrthoDB" id="9981319at2759"/>
<feature type="domain" description="Tautomerase cis-CaaD-like" evidence="2">
    <location>
        <begin position="1"/>
        <end position="100"/>
    </location>
</feature>
<dbReference type="GeneID" id="54560154"/>
<proteinExistence type="predicted"/>
<dbReference type="AlphaFoldDB" id="A0A6A6CGZ8"/>
<dbReference type="RefSeq" id="XP_033666812.1">
    <property type="nucleotide sequence ID" value="XM_033806882.1"/>
</dbReference>
<keyword evidence="4" id="KW-1185">Reference proteome</keyword>
<reference evidence="3" key="1">
    <citation type="journal article" date="2020" name="Stud. Mycol.">
        <title>101 Dothideomycetes genomes: a test case for predicting lifestyles and emergence of pathogens.</title>
        <authorList>
            <person name="Haridas S."/>
            <person name="Albert R."/>
            <person name="Binder M."/>
            <person name="Bloem J."/>
            <person name="Labutti K."/>
            <person name="Salamov A."/>
            <person name="Andreopoulos B."/>
            <person name="Baker S."/>
            <person name="Barry K."/>
            <person name="Bills G."/>
            <person name="Bluhm B."/>
            <person name="Cannon C."/>
            <person name="Castanera R."/>
            <person name="Culley D."/>
            <person name="Daum C."/>
            <person name="Ezra D."/>
            <person name="Gonzalez J."/>
            <person name="Henrissat B."/>
            <person name="Kuo A."/>
            <person name="Liang C."/>
            <person name="Lipzen A."/>
            <person name="Lutzoni F."/>
            <person name="Magnuson J."/>
            <person name="Mondo S."/>
            <person name="Nolan M."/>
            <person name="Ohm R."/>
            <person name="Pangilinan J."/>
            <person name="Park H.-J."/>
            <person name="Ramirez L."/>
            <person name="Alfaro M."/>
            <person name="Sun H."/>
            <person name="Tritt A."/>
            <person name="Yoshinaga Y."/>
            <person name="Zwiers L.-H."/>
            <person name="Turgeon B."/>
            <person name="Goodwin S."/>
            <person name="Spatafora J."/>
            <person name="Crous P."/>
            <person name="Grigoriev I."/>
        </authorList>
    </citation>
    <scope>NUCLEOTIDE SEQUENCE</scope>
    <source>
        <strain evidence="3">ATCC 36951</strain>
    </source>
</reference>
<gene>
    <name evidence="3" type="ORF">M409DRAFT_23654</name>
</gene>
<evidence type="ECO:0000259" key="2">
    <source>
        <dbReference type="Pfam" id="PF14832"/>
    </source>
</evidence>
<name>A0A6A6CGZ8_ZASCE</name>
<evidence type="ECO:0000256" key="1">
    <source>
        <dbReference type="SAM" id="MobiDB-lite"/>
    </source>
</evidence>
<dbReference type="Gene3D" id="3.30.429.10">
    <property type="entry name" value="Macrophage Migration Inhibitory Factor"/>
    <property type="match status" value="1"/>
</dbReference>
<accession>A0A6A6CGZ8</accession>
<protein>
    <recommendedName>
        <fullName evidence="2">Tautomerase cis-CaaD-like domain-containing protein</fullName>
    </recommendedName>
</protein>
<dbReference type="InterPro" id="IPR028116">
    <property type="entry name" value="Cis-CaaD-like"/>
</dbReference>
<dbReference type="Pfam" id="PF14832">
    <property type="entry name" value="Tautomerase_3"/>
    <property type="match status" value="1"/>
</dbReference>
<sequence>MPLYEVQHICPLTTAQMDELATAITTIHSTKFTTPRLFVNVKFTDATSHITYVAGKRRAGNHIVANVRVGPSRTQKDWNSLTEEIVSAWNSIVPMPKVKRSDPDVDYELRSCILLGGMIGGYEAGFMIPKAGDDVQWLRDHWEEFEMKAKGGDEDFREMIEEVKERGLMDGADGKSSKQKLEEMLGWGDSA</sequence>
<dbReference type="Proteomes" id="UP000799537">
    <property type="component" value="Unassembled WGS sequence"/>
</dbReference>
<organism evidence="3 4">
    <name type="scientific">Zasmidium cellare ATCC 36951</name>
    <dbReference type="NCBI Taxonomy" id="1080233"/>
    <lineage>
        <taxon>Eukaryota</taxon>
        <taxon>Fungi</taxon>
        <taxon>Dikarya</taxon>
        <taxon>Ascomycota</taxon>
        <taxon>Pezizomycotina</taxon>
        <taxon>Dothideomycetes</taxon>
        <taxon>Dothideomycetidae</taxon>
        <taxon>Mycosphaerellales</taxon>
        <taxon>Mycosphaerellaceae</taxon>
        <taxon>Zasmidium</taxon>
    </lineage>
</organism>
<evidence type="ECO:0000313" key="4">
    <source>
        <dbReference type="Proteomes" id="UP000799537"/>
    </source>
</evidence>
<dbReference type="EMBL" id="ML993598">
    <property type="protein sequence ID" value="KAF2165923.1"/>
    <property type="molecule type" value="Genomic_DNA"/>
</dbReference>
<feature type="compositionally biased region" description="Basic and acidic residues" evidence="1">
    <location>
        <begin position="168"/>
        <end position="183"/>
    </location>
</feature>